<evidence type="ECO:0000256" key="5">
    <source>
        <dbReference type="ARBA" id="ARBA00022705"/>
    </source>
</evidence>
<keyword evidence="1 9" id="KW-0240">DNA-directed RNA polymerase</keyword>
<dbReference type="GO" id="GO:0000428">
    <property type="term" value="C:DNA-directed RNA polymerase complex"/>
    <property type="evidence" value="ECO:0007669"/>
    <property type="project" value="UniProtKB-KW"/>
</dbReference>
<dbReference type="EMBL" id="JACDUL010000001">
    <property type="protein sequence ID" value="MBA2861251.1"/>
    <property type="molecule type" value="Genomic_DNA"/>
</dbReference>
<dbReference type="SUPFAM" id="SSF56731">
    <property type="entry name" value="DNA primase core"/>
    <property type="match status" value="1"/>
</dbReference>
<keyword evidence="3 9" id="KW-0808">Transferase</keyword>
<dbReference type="Pfam" id="PF13662">
    <property type="entry name" value="Toprim_4"/>
    <property type="match status" value="1"/>
</dbReference>
<evidence type="ECO:0000256" key="4">
    <source>
        <dbReference type="ARBA" id="ARBA00022695"/>
    </source>
</evidence>
<dbReference type="EC" id="2.7.7.101" evidence="9"/>
<dbReference type="GO" id="GO:0006269">
    <property type="term" value="P:DNA replication, synthesis of primer"/>
    <property type="evidence" value="ECO:0007669"/>
    <property type="project" value="UniProtKB-UniRule"/>
</dbReference>
<comment type="function">
    <text evidence="9">RNA polymerase that catalyzes the synthesis of short RNA molecules used as primers for DNA polymerase during DNA replication.</text>
</comment>
<dbReference type="SMR" id="A0A7J9PDM7"/>
<dbReference type="GO" id="GO:0003899">
    <property type="term" value="F:DNA-directed RNA polymerase activity"/>
    <property type="evidence" value="ECO:0007669"/>
    <property type="project" value="UniProtKB-UniRule"/>
</dbReference>
<dbReference type="InterPro" id="IPR006171">
    <property type="entry name" value="TOPRIM_dom"/>
</dbReference>
<evidence type="ECO:0000313" key="12">
    <source>
        <dbReference type="Proteomes" id="UP000533207"/>
    </source>
</evidence>
<dbReference type="PANTHER" id="PTHR30313:SF2">
    <property type="entry name" value="DNA PRIMASE"/>
    <property type="match status" value="1"/>
</dbReference>
<dbReference type="CDD" id="cd01029">
    <property type="entry name" value="TOPRIM_primases"/>
    <property type="match status" value="1"/>
</dbReference>
<dbReference type="FunFam" id="3.40.1360.10:FF:000010">
    <property type="entry name" value="DNA primase DnaG"/>
    <property type="match status" value="1"/>
</dbReference>
<dbReference type="GO" id="GO:0008143">
    <property type="term" value="F:poly(A) binding"/>
    <property type="evidence" value="ECO:0007669"/>
    <property type="project" value="InterPro"/>
</dbReference>
<dbReference type="GO" id="GO:0005737">
    <property type="term" value="C:cytoplasm"/>
    <property type="evidence" value="ECO:0007669"/>
    <property type="project" value="TreeGrafter"/>
</dbReference>
<keyword evidence="7" id="KW-0460">Magnesium</keyword>
<evidence type="ECO:0000256" key="7">
    <source>
        <dbReference type="ARBA" id="ARBA00022842"/>
    </source>
</evidence>
<protein>
    <recommendedName>
        <fullName evidence="9">DNA primase DnaG</fullName>
        <ecNumber evidence="9">2.7.7.101</ecNumber>
    </recommendedName>
</protein>
<evidence type="ECO:0000256" key="1">
    <source>
        <dbReference type="ARBA" id="ARBA00022478"/>
    </source>
</evidence>
<keyword evidence="8 9" id="KW-0804">Transcription</keyword>
<dbReference type="GO" id="GO:0000178">
    <property type="term" value="C:exosome (RNase complex)"/>
    <property type="evidence" value="ECO:0007669"/>
    <property type="project" value="InterPro"/>
</dbReference>
<comment type="subunit">
    <text evidence="9">Forms a ternary complex with MCM helicase and DNA.</text>
</comment>
<accession>A0A7J9PDM7</accession>
<gene>
    <name evidence="9" type="primary">dnaG</name>
    <name evidence="11" type="ORF">HNP90_000111</name>
</gene>
<dbReference type="NCBIfam" id="NF003108">
    <property type="entry name" value="PRK04031.1-1"/>
    <property type="match status" value="1"/>
</dbReference>
<evidence type="ECO:0000256" key="2">
    <source>
        <dbReference type="ARBA" id="ARBA00022515"/>
    </source>
</evidence>
<dbReference type="PANTHER" id="PTHR30313">
    <property type="entry name" value="DNA PRIMASE"/>
    <property type="match status" value="1"/>
</dbReference>
<proteinExistence type="inferred from homology"/>
<evidence type="ECO:0000313" key="11">
    <source>
        <dbReference type="EMBL" id="MBA2861251.1"/>
    </source>
</evidence>
<name>A0A7J9PDM7_METMI</name>
<evidence type="ECO:0000256" key="6">
    <source>
        <dbReference type="ARBA" id="ARBA00022723"/>
    </source>
</evidence>
<sequence>MDLGTTKYIIYTELIADGYVEKHDVIGAIFGQTEGLLSNELDLRDLQKSGRIGRIDVDLENINGKSFAKITLPSSLDKVETSILAATLETIDRVGPCFATVKITEVEDIRVSKRQYITNRARSILRKLMDEMIDTYEITEEIKESLRTEEIMEFGPENLPCGPNVVHSDSIIVVEGRADVLTLLRCGIKNTVAVEGTSVPKSIMELTKKKTTTAFTDGDRGGELILKELLQTCDIDYVARAPYGKEVEGTSKKEIMKCLRAKVPVEQIVGNNCNNSCNVSEVINSNSPEEIVESVTPKYFEKVETPVTEPVFDDNVVEEETVIVEPVKKTETEIIDVDAANESQVDKKFSGVKEIVDSIKNTGNVKFVVDGTEKTNTFKEFLTNIHEIKKMDFFAADMPISQKIVDLLYDKTPIIVGKEINVTKKPVNLRLFSFDEIVA</sequence>
<evidence type="ECO:0000256" key="3">
    <source>
        <dbReference type="ARBA" id="ARBA00022679"/>
    </source>
</evidence>
<dbReference type="RefSeq" id="WP_011976931.1">
    <property type="nucleotide sequence ID" value="NZ_JACDUL010000001.1"/>
</dbReference>
<dbReference type="SMART" id="SM00493">
    <property type="entry name" value="TOPRIM"/>
    <property type="match status" value="1"/>
</dbReference>
<comment type="caution">
    <text evidence="11">The sequence shown here is derived from an EMBL/GenBank/DDBJ whole genome shotgun (WGS) entry which is preliminary data.</text>
</comment>
<dbReference type="GO" id="GO:0046872">
    <property type="term" value="F:metal ion binding"/>
    <property type="evidence" value="ECO:0007669"/>
    <property type="project" value="UniProtKB-KW"/>
</dbReference>
<evidence type="ECO:0000256" key="8">
    <source>
        <dbReference type="ARBA" id="ARBA00023163"/>
    </source>
</evidence>
<comment type="similarity">
    <text evidence="9">Belongs to the archaeal DnaG primase family.</text>
</comment>
<dbReference type="Gene3D" id="3.40.1360.10">
    <property type="match status" value="1"/>
</dbReference>
<evidence type="ECO:0000256" key="9">
    <source>
        <dbReference type="HAMAP-Rule" id="MF_00007"/>
    </source>
</evidence>
<keyword evidence="5 9" id="KW-0235">DNA replication</keyword>
<dbReference type="Proteomes" id="UP000533207">
    <property type="component" value="Unassembled WGS sequence"/>
</dbReference>
<dbReference type="GO" id="GO:1990077">
    <property type="term" value="C:primosome complex"/>
    <property type="evidence" value="ECO:0007669"/>
    <property type="project" value="UniProtKB-KW"/>
</dbReference>
<keyword evidence="6" id="KW-0479">Metal-binding</keyword>
<dbReference type="AlphaFoldDB" id="A0A7J9PDM7"/>
<dbReference type="InterPro" id="IPR050219">
    <property type="entry name" value="DnaG_primase"/>
</dbReference>
<comment type="catalytic activity">
    <reaction evidence="9">
        <text>ssDNA + n NTP = ssDNA/pppN(pN)n-1 hybrid + (n-1) diphosphate.</text>
        <dbReference type="EC" id="2.7.7.101"/>
    </reaction>
</comment>
<evidence type="ECO:0000259" key="10">
    <source>
        <dbReference type="PROSITE" id="PS50880"/>
    </source>
</evidence>
<keyword evidence="4 9" id="KW-0548">Nucleotidyltransferase</keyword>
<organism evidence="11 12">
    <name type="scientific">Methanococcus maripaludis</name>
    <name type="common">Methanococcus deltae</name>
    <dbReference type="NCBI Taxonomy" id="39152"/>
    <lineage>
        <taxon>Archaea</taxon>
        <taxon>Methanobacteriati</taxon>
        <taxon>Methanobacteriota</taxon>
        <taxon>Methanomada group</taxon>
        <taxon>Methanococci</taxon>
        <taxon>Methanococcales</taxon>
        <taxon>Methanococcaceae</taxon>
        <taxon>Methanococcus</taxon>
    </lineage>
</organism>
<feature type="domain" description="Toprim" evidence="10">
    <location>
        <begin position="169"/>
        <end position="243"/>
    </location>
</feature>
<dbReference type="HAMAP" id="MF_00007">
    <property type="entry name" value="DNA_primase_DnaG_arc"/>
    <property type="match status" value="1"/>
</dbReference>
<dbReference type="PROSITE" id="PS50880">
    <property type="entry name" value="TOPRIM"/>
    <property type="match status" value="1"/>
</dbReference>
<dbReference type="InterPro" id="IPR034154">
    <property type="entry name" value="TOPRIM_DnaG/twinkle"/>
</dbReference>
<keyword evidence="2 9" id="KW-0639">Primosome</keyword>
<dbReference type="InterPro" id="IPR020607">
    <property type="entry name" value="Primase_DnaG_arc"/>
</dbReference>
<reference evidence="11 12" key="1">
    <citation type="submission" date="2020-07" db="EMBL/GenBank/DDBJ databases">
        <title>Genomic Encyclopedia of Type Strains, Phase IV (KMG-V): Genome sequencing to study the core and pangenomes of soil and plant-associated prokaryotes.</title>
        <authorList>
            <person name="Whitman W."/>
        </authorList>
    </citation>
    <scope>NUCLEOTIDE SEQUENCE [LARGE SCALE GENOMIC DNA]</scope>
    <source>
        <strain evidence="11 12">C8</strain>
    </source>
</reference>